<dbReference type="InterPro" id="IPR016166">
    <property type="entry name" value="FAD-bd_PCMH"/>
</dbReference>
<protein>
    <submittedName>
        <fullName evidence="6">FAD linked oxidase domain protein</fullName>
    </submittedName>
</protein>
<dbReference type="FunFam" id="1.10.45.10:FF:000001">
    <property type="entry name" value="D-lactate dehydrogenase mitochondrial"/>
    <property type="match status" value="1"/>
</dbReference>
<dbReference type="EMBL" id="AAWL01000001">
    <property type="protein sequence ID" value="EAX48805.1"/>
    <property type="molecule type" value="Genomic_DNA"/>
</dbReference>
<dbReference type="Gene3D" id="3.30.70.2740">
    <property type="match status" value="1"/>
</dbReference>
<dbReference type="Gene3D" id="3.30.70.2190">
    <property type="match status" value="1"/>
</dbReference>
<dbReference type="InterPro" id="IPR004113">
    <property type="entry name" value="FAD-bd_oxidored_4_C"/>
</dbReference>
<keyword evidence="4" id="KW-0560">Oxidoreductase</keyword>
<dbReference type="Gene3D" id="3.30.465.10">
    <property type="match status" value="1"/>
</dbReference>
<dbReference type="GO" id="GO:0071949">
    <property type="term" value="F:FAD binding"/>
    <property type="evidence" value="ECO:0007669"/>
    <property type="project" value="InterPro"/>
</dbReference>
<organism evidence="6 7">
    <name type="scientific">Thermosinus carboxydivorans Nor1</name>
    <dbReference type="NCBI Taxonomy" id="401526"/>
    <lineage>
        <taxon>Bacteria</taxon>
        <taxon>Bacillati</taxon>
        <taxon>Bacillota</taxon>
        <taxon>Negativicutes</taxon>
        <taxon>Selenomonadales</taxon>
        <taxon>Sporomusaceae</taxon>
        <taxon>Thermosinus</taxon>
    </lineage>
</organism>
<reference evidence="6 7" key="2">
    <citation type="submission" date="2007-01" db="EMBL/GenBank/DDBJ databases">
        <title>Sequencing of the draft genome and assembly of Thermosinus carboxydivorans Nor1.</title>
        <authorList>
            <consortium name="US DOE Joint Genome Institute (JGI-PGF)"/>
            <person name="Copeland A."/>
            <person name="Lucas S."/>
            <person name="Lapidus A."/>
            <person name="Barry K."/>
            <person name="Glavina del Rio T."/>
            <person name="Dalin E."/>
            <person name="Tice H."/>
            <person name="Bruce D."/>
            <person name="Pitluck S."/>
            <person name="Richardson P."/>
        </authorList>
    </citation>
    <scope>NUCLEOTIDE SEQUENCE [LARGE SCALE GENOMIC DNA]</scope>
    <source>
        <strain evidence="6 7">Nor1</strain>
    </source>
</reference>
<sequence>MVQYNKVTPAVIEALKGIVGEKYVITDGEKMLPYSHDEVTDSRYHHMPEVVVLPQTAQEIAEIVKLANRELIPIVPRGAGTGLACGAVPVYGGIVLSLERMNRILEINTDSLYMVVEPGVRTDDVQNAAREVGLFYAGDPCSGDSCFIGGNVATNAGGNRAVKYGTTRDQVYSIEVVTPRGDIVTLGGRLEKVTTGYRLDQLIIGSEGTLGIITKITLKLMPLPQHVVDLLAVFPDIDTAIGLVPKLIKAGITPTCVEFMDNVTIRSVERFLNEKLPHSENGHYVIVQVEGENEDDLDNKSVLLDELCTEHGALSVLVADPKKIWRARKSFAEAVRHESLIQAKEDIVVPVDQIPAMMREIAALSEKYGLATRTASHAGDGNIHLNILKGDMPDGEWDAKLDAFQHELYKCVYRLGGKLSGEHGIGYKRKQLMQEFTDPVELEMMRAIKKALDPNLILNPGKIFDV</sequence>
<evidence type="ECO:0000256" key="1">
    <source>
        <dbReference type="ARBA" id="ARBA00001974"/>
    </source>
</evidence>
<comment type="cofactor">
    <cofactor evidence="1">
        <name>FAD</name>
        <dbReference type="ChEBI" id="CHEBI:57692"/>
    </cofactor>
</comment>
<evidence type="ECO:0000256" key="3">
    <source>
        <dbReference type="ARBA" id="ARBA00022827"/>
    </source>
</evidence>
<dbReference type="InterPro" id="IPR016171">
    <property type="entry name" value="Vanillyl_alc_oxidase_C-sub2"/>
</dbReference>
<dbReference type="Proteomes" id="UP000005139">
    <property type="component" value="Unassembled WGS sequence"/>
</dbReference>
<comment type="caution">
    <text evidence="6">The sequence shown here is derived from an EMBL/GenBank/DDBJ whole genome shotgun (WGS) entry which is preliminary data.</text>
</comment>
<dbReference type="Pfam" id="PF02913">
    <property type="entry name" value="FAD-oxidase_C"/>
    <property type="match status" value="1"/>
</dbReference>
<evidence type="ECO:0000256" key="4">
    <source>
        <dbReference type="ARBA" id="ARBA00023002"/>
    </source>
</evidence>
<proteinExistence type="predicted"/>
<dbReference type="InterPro" id="IPR051914">
    <property type="entry name" value="FAD-linked_OxidoTrans_Type4"/>
</dbReference>
<evidence type="ECO:0000313" key="7">
    <source>
        <dbReference type="Proteomes" id="UP000005139"/>
    </source>
</evidence>
<dbReference type="PANTHER" id="PTHR42934">
    <property type="entry name" value="GLYCOLATE OXIDASE SUBUNIT GLCD"/>
    <property type="match status" value="1"/>
</dbReference>
<evidence type="ECO:0000313" key="6">
    <source>
        <dbReference type="EMBL" id="EAX48805.1"/>
    </source>
</evidence>
<gene>
    <name evidence="6" type="ORF">TcarDRAFT_2494</name>
</gene>
<evidence type="ECO:0000259" key="5">
    <source>
        <dbReference type="PROSITE" id="PS51387"/>
    </source>
</evidence>
<dbReference type="SUPFAM" id="SSF56176">
    <property type="entry name" value="FAD-binding/transporter-associated domain-like"/>
    <property type="match status" value="1"/>
</dbReference>
<dbReference type="SUPFAM" id="SSF55103">
    <property type="entry name" value="FAD-linked oxidases, C-terminal domain"/>
    <property type="match status" value="1"/>
</dbReference>
<dbReference type="AlphaFoldDB" id="A1HLV1"/>
<dbReference type="InterPro" id="IPR016169">
    <property type="entry name" value="FAD-bd_PCMH_sub2"/>
</dbReference>
<dbReference type="InterPro" id="IPR036318">
    <property type="entry name" value="FAD-bd_PCMH-like_sf"/>
</dbReference>
<accession>A1HLV1</accession>
<keyword evidence="2" id="KW-0285">Flavoprotein</keyword>
<reference evidence="6 7" key="1">
    <citation type="submission" date="2007-01" db="EMBL/GenBank/DDBJ databases">
        <title>Annotation of the draft genome assembly of Thermosinus carboxydivorans Nor1.</title>
        <authorList>
            <consortium name="US DOE Joint Genome Institute (JGI-ORNL)"/>
            <person name="Larimer F."/>
            <person name="Land M."/>
            <person name="Hauser L."/>
        </authorList>
    </citation>
    <scope>NUCLEOTIDE SEQUENCE [LARGE SCALE GENOMIC DNA]</scope>
    <source>
        <strain evidence="6 7">Nor1</strain>
    </source>
</reference>
<name>A1HLV1_9FIRM</name>
<dbReference type="InterPro" id="IPR016167">
    <property type="entry name" value="FAD-bd_PCMH_sub1"/>
</dbReference>
<dbReference type="OrthoDB" id="9767256at2"/>
<feature type="domain" description="FAD-binding PCMH-type" evidence="5">
    <location>
        <begin position="44"/>
        <end position="223"/>
    </location>
</feature>
<dbReference type="InterPro" id="IPR006094">
    <property type="entry name" value="Oxid_FAD_bind_N"/>
</dbReference>
<keyword evidence="7" id="KW-1185">Reference proteome</keyword>
<dbReference type="GO" id="GO:0016491">
    <property type="term" value="F:oxidoreductase activity"/>
    <property type="evidence" value="ECO:0007669"/>
    <property type="project" value="UniProtKB-KW"/>
</dbReference>
<dbReference type="PROSITE" id="PS51387">
    <property type="entry name" value="FAD_PCMH"/>
    <property type="match status" value="1"/>
</dbReference>
<dbReference type="PANTHER" id="PTHR42934:SF2">
    <property type="entry name" value="GLYCOLATE OXIDASE SUBUNIT GLCD"/>
    <property type="match status" value="1"/>
</dbReference>
<evidence type="ECO:0000256" key="2">
    <source>
        <dbReference type="ARBA" id="ARBA00022630"/>
    </source>
</evidence>
<dbReference type="Pfam" id="PF01565">
    <property type="entry name" value="FAD_binding_4"/>
    <property type="match status" value="1"/>
</dbReference>
<dbReference type="Gene3D" id="1.10.45.10">
    <property type="entry name" value="Vanillyl-alcohol Oxidase, Chain A, domain 4"/>
    <property type="match status" value="1"/>
</dbReference>
<dbReference type="eggNOG" id="COG0277">
    <property type="taxonomic scope" value="Bacteria"/>
</dbReference>
<dbReference type="Gene3D" id="3.30.43.10">
    <property type="entry name" value="Uridine Diphospho-n-acetylenolpyruvylglucosamine Reductase, domain 2"/>
    <property type="match status" value="1"/>
</dbReference>
<dbReference type="RefSeq" id="WP_007288012.1">
    <property type="nucleotide sequence ID" value="NZ_AAWL01000001.1"/>
</dbReference>
<dbReference type="InterPro" id="IPR016164">
    <property type="entry name" value="FAD-linked_Oxase-like_C"/>
</dbReference>
<keyword evidence="3" id="KW-0274">FAD</keyword>